<accession>A0A9W9IMR1</accession>
<gene>
    <name evidence="1" type="ORF">N7449_011991</name>
</gene>
<keyword evidence="2" id="KW-1185">Reference proteome</keyword>
<reference evidence="1" key="1">
    <citation type="submission" date="2022-11" db="EMBL/GenBank/DDBJ databases">
        <authorList>
            <person name="Petersen C."/>
        </authorList>
    </citation>
    <scope>NUCLEOTIDE SEQUENCE</scope>
    <source>
        <strain evidence="1">IBT 20477</strain>
    </source>
</reference>
<evidence type="ECO:0000313" key="1">
    <source>
        <dbReference type="EMBL" id="KAJ5181844.1"/>
    </source>
</evidence>
<name>A0A9W9IMR1_9EURO</name>
<protein>
    <submittedName>
        <fullName evidence="1">Uncharacterized protein</fullName>
    </submittedName>
</protein>
<dbReference type="Proteomes" id="UP001150942">
    <property type="component" value="Unassembled WGS sequence"/>
</dbReference>
<comment type="caution">
    <text evidence="1">The sequence shown here is derived from an EMBL/GenBank/DDBJ whole genome shotgun (WGS) entry which is preliminary data.</text>
</comment>
<sequence length="72" mass="7978">MEAVLSTVADCQRMHDIPGFPFNEQHGDQGILQQCLSTEWIGQLEETDFDTGQGGSEDHFLPFLFDGNTGFA</sequence>
<proteinExistence type="predicted"/>
<dbReference type="AlphaFoldDB" id="A0A9W9IMR1"/>
<organism evidence="1 2">
    <name type="scientific">Penicillium cf. viridicatum</name>
    <dbReference type="NCBI Taxonomy" id="2972119"/>
    <lineage>
        <taxon>Eukaryota</taxon>
        <taxon>Fungi</taxon>
        <taxon>Dikarya</taxon>
        <taxon>Ascomycota</taxon>
        <taxon>Pezizomycotina</taxon>
        <taxon>Eurotiomycetes</taxon>
        <taxon>Eurotiomycetidae</taxon>
        <taxon>Eurotiales</taxon>
        <taxon>Aspergillaceae</taxon>
        <taxon>Penicillium</taxon>
    </lineage>
</organism>
<evidence type="ECO:0000313" key="2">
    <source>
        <dbReference type="Proteomes" id="UP001150942"/>
    </source>
</evidence>
<dbReference type="EMBL" id="JAPQKQ010000009">
    <property type="protein sequence ID" value="KAJ5181844.1"/>
    <property type="molecule type" value="Genomic_DNA"/>
</dbReference>
<reference evidence="1" key="2">
    <citation type="journal article" date="2023" name="IMA Fungus">
        <title>Comparative genomic study of the Penicillium genus elucidates a diverse pangenome and 15 lateral gene transfer events.</title>
        <authorList>
            <person name="Petersen C."/>
            <person name="Sorensen T."/>
            <person name="Nielsen M.R."/>
            <person name="Sondergaard T.E."/>
            <person name="Sorensen J.L."/>
            <person name="Fitzpatrick D.A."/>
            <person name="Frisvad J.C."/>
            <person name="Nielsen K.L."/>
        </authorList>
    </citation>
    <scope>NUCLEOTIDE SEQUENCE</scope>
    <source>
        <strain evidence="1">IBT 20477</strain>
    </source>
</reference>